<dbReference type="EMBL" id="CAICTM010001882">
    <property type="protein sequence ID" value="CAB9526771.1"/>
    <property type="molecule type" value="Genomic_DNA"/>
</dbReference>
<keyword evidence="2" id="KW-1185">Reference proteome</keyword>
<accession>A0A9N8EWC7</accession>
<reference evidence="1" key="1">
    <citation type="submission" date="2020-06" db="EMBL/GenBank/DDBJ databases">
        <authorList>
            <consortium name="Plant Systems Biology data submission"/>
        </authorList>
    </citation>
    <scope>NUCLEOTIDE SEQUENCE</scope>
    <source>
        <strain evidence="1">D6</strain>
    </source>
</reference>
<proteinExistence type="predicted"/>
<gene>
    <name evidence="1" type="ORF">SEMRO_1884_G303511.1</name>
</gene>
<dbReference type="Proteomes" id="UP001153069">
    <property type="component" value="Unassembled WGS sequence"/>
</dbReference>
<evidence type="ECO:0000313" key="1">
    <source>
        <dbReference type="EMBL" id="CAB9526771.1"/>
    </source>
</evidence>
<dbReference type="AlphaFoldDB" id="A0A9N8EWC7"/>
<comment type="caution">
    <text evidence="1">The sequence shown here is derived from an EMBL/GenBank/DDBJ whole genome shotgun (WGS) entry which is preliminary data.</text>
</comment>
<protein>
    <submittedName>
        <fullName evidence="1">Uncharacterized protein</fullName>
    </submittedName>
</protein>
<organism evidence="1 2">
    <name type="scientific">Seminavis robusta</name>
    <dbReference type="NCBI Taxonomy" id="568900"/>
    <lineage>
        <taxon>Eukaryota</taxon>
        <taxon>Sar</taxon>
        <taxon>Stramenopiles</taxon>
        <taxon>Ochrophyta</taxon>
        <taxon>Bacillariophyta</taxon>
        <taxon>Bacillariophyceae</taxon>
        <taxon>Bacillariophycidae</taxon>
        <taxon>Naviculales</taxon>
        <taxon>Naviculaceae</taxon>
        <taxon>Seminavis</taxon>
    </lineage>
</organism>
<sequence>MSLFQNWRCLRMPGCRCFRKKLQMATCSRRMMEKKFVAILTLAWIAKHACKLACLGCDAFLSDALLRQHRIHGLDYGTCTHSTPAQVGTNEKELCRQAFPLISSTSDRPFLPLC</sequence>
<name>A0A9N8EWC7_9STRA</name>
<evidence type="ECO:0000313" key="2">
    <source>
        <dbReference type="Proteomes" id="UP001153069"/>
    </source>
</evidence>